<accession>A0A9W9X506</accession>
<evidence type="ECO:0000313" key="4">
    <source>
        <dbReference type="Proteomes" id="UP001148312"/>
    </source>
</evidence>
<evidence type="ECO:0000256" key="2">
    <source>
        <dbReference type="SAM" id="MobiDB-lite"/>
    </source>
</evidence>
<sequence>MENVPCDGEPNRPREIDPRKTPTCRCKTRSKNLERVNAILRKKLHETEASLKISQDAQLTWAEKTQQQEEQLKKARLLEAENSRRFEKDLEKVRLVEAEKTRRLKEQLEQASDAAAKANKQLVQCLKKVNELQRRTESVDENQIIDRMRSLFRKSETWTTRHFPPKSERSAMDGNTDNSNERNLGLDQNWLPDPQYIQAVLSSAIWFHIFSKPMIGAPDELGGHLSRLEIEVERSCETAPNPENMPSAKMLYSVPSHIWQHWRSATSQSLANINPASGDKACSAILQYMEETCSDHSVSSQNFRVSQLEDLLTACIDFKKQLERQETIYRFEHSYPDTPFCEWYMRSHNGTSPVNSFVCRSLWPGLYKVTSEKTPIMIEKQLVELAEV</sequence>
<feature type="coiled-coil region" evidence="1">
    <location>
        <begin position="98"/>
        <end position="135"/>
    </location>
</feature>
<evidence type="ECO:0000256" key="1">
    <source>
        <dbReference type="SAM" id="Coils"/>
    </source>
</evidence>
<keyword evidence="1" id="KW-0175">Coiled coil</keyword>
<reference evidence="3" key="1">
    <citation type="submission" date="2022-12" db="EMBL/GenBank/DDBJ databases">
        <authorList>
            <person name="Petersen C."/>
        </authorList>
    </citation>
    <scope>NUCLEOTIDE SEQUENCE</scope>
    <source>
        <strain evidence="3">IBT 30728</strain>
    </source>
</reference>
<organism evidence="3 4">
    <name type="scientific">Penicillium diatomitis</name>
    <dbReference type="NCBI Taxonomy" id="2819901"/>
    <lineage>
        <taxon>Eukaryota</taxon>
        <taxon>Fungi</taxon>
        <taxon>Dikarya</taxon>
        <taxon>Ascomycota</taxon>
        <taxon>Pezizomycotina</taxon>
        <taxon>Eurotiomycetes</taxon>
        <taxon>Eurotiomycetidae</taxon>
        <taxon>Eurotiales</taxon>
        <taxon>Aspergillaceae</taxon>
        <taxon>Penicillium</taxon>
    </lineage>
</organism>
<dbReference type="AlphaFoldDB" id="A0A9W9X506"/>
<gene>
    <name evidence="3" type="ORF">N7539_006038</name>
</gene>
<protein>
    <submittedName>
        <fullName evidence="3">Uncharacterized protein</fullName>
    </submittedName>
</protein>
<reference evidence="3" key="2">
    <citation type="journal article" date="2023" name="IMA Fungus">
        <title>Comparative genomic study of the Penicillium genus elucidates a diverse pangenome and 15 lateral gene transfer events.</title>
        <authorList>
            <person name="Petersen C."/>
            <person name="Sorensen T."/>
            <person name="Nielsen M.R."/>
            <person name="Sondergaard T.E."/>
            <person name="Sorensen J.L."/>
            <person name="Fitzpatrick D.A."/>
            <person name="Frisvad J.C."/>
            <person name="Nielsen K.L."/>
        </authorList>
    </citation>
    <scope>NUCLEOTIDE SEQUENCE</scope>
    <source>
        <strain evidence="3">IBT 30728</strain>
    </source>
</reference>
<dbReference type="RefSeq" id="XP_056789108.1">
    <property type="nucleotide sequence ID" value="XM_056935640.1"/>
</dbReference>
<proteinExistence type="predicted"/>
<comment type="caution">
    <text evidence="3">The sequence shown here is derived from an EMBL/GenBank/DDBJ whole genome shotgun (WGS) entry which is preliminary data.</text>
</comment>
<keyword evidence="4" id="KW-1185">Reference proteome</keyword>
<dbReference type="GeneID" id="81625889"/>
<dbReference type="Proteomes" id="UP001148312">
    <property type="component" value="Unassembled WGS sequence"/>
</dbReference>
<feature type="compositionally biased region" description="Basic and acidic residues" evidence="2">
    <location>
        <begin position="9"/>
        <end position="20"/>
    </location>
</feature>
<name>A0A9W9X506_9EURO</name>
<feature type="region of interest" description="Disordered" evidence="2">
    <location>
        <begin position="1"/>
        <end position="22"/>
    </location>
</feature>
<evidence type="ECO:0000313" key="3">
    <source>
        <dbReference type="EMBL" id="KAJ5483838.1"/>
    </source>
</evidence>
<dbReference type="EMBL" id="JAPWDQ010000007">
    <property type="protein sequence ID" value="KAJ5483838.1"/>
    <property type="molecule type" value="Genomic_DNA"/>
</dbReference>